<dbReference type="EMBL" id="CAKXZT010000134">
    <property type="protein sequence ID" value="CAH2403583.1"/>
    <property type="molecule type" value="Genomic_DNA"/>
</dbReference>
<reference evidence="1 2" key="1">
    <citation type="submission" date="2022-03" db="EMBL/GenBank/DDBJ databases">
        <authorList>
            <person name="Brunel B."/>
        </authorList>
    </citation>
    <scope>NUCLEOTIDE SEQUENCE [LARGE SCALE GENOMIC DNA]</scope>
    <source>
        <strain evidence="1">STM5069sample</strain>
    </source>
</reference>
<accession>A0ABM9E3B8</accession>
<gene>
    <name evidence="1" type="ORF">MES5069_390071</name>
</gene>
<sequence>MPYDVPQAWSIALARHPISADGIAYHARHDDAELFYALFDRSADAVAESAREVDLDQDWFWRIAERYGVSLAP</sequence>
<organism evidence="1 2">
    <name type="scientific">Mesorhizobium escarrei</name>
    <dbReference type="NCBI Taxonomy" id="666018"/>
    <lineage>
        <taxon>Bacteria</taxon>
        <taxon>Pseudomonadati</taxon>
        <taxon>Pseudomonadota</taxon>
        <taxon>Alphaproteobacteria</taxon>
        <taxon>Hyphomicrobiales</taxon>
        <taxon>Phyllobacteriaceae</taxon>
        <taxon>Mesorhizobium</taxon>
    </lineage>
</organism>
<protein>
    <recommendedName>
        <fullName evidence="3">RES domain-containing protein</fullName>
    </recommendedName>
</protein>
<dbReference type="Proteomes" id="UP001153050">
    <property type="component" value="Unassembled WGS sequence"/>
</dbReference>
<dbReference type="RefSeq" id="WP_367185977.1">
    <property type="nucleotide sequence ID" value="NZ_CAKXZT010000134.1"/>
</dbReference>
<evidence type="ECO:0000313" key="1">
    <source>
        <dbReference type="EMBL" id="CAH2403583.1"/>
    </source>
</evidence>
<keyword evidence="2" id="KW-1185">Reference proteome</keyword>
<proteinExistence type="predicted"/>
<comment type="caution">
    <text evidence="1">The sequence shown here is derived from an EMBL/GenBank/DDBJ whole genome shotgun (WGS) entry which is preliminary data.</text>
</comment>
<name>A0ABM9E3B8_9HYPH</name>
<evidence type="ECO:0000313" key="2">
    <source>
        <dbReference type="Proteomes" id="UP001153050"/>
    </source>
</evidence>
<evidence type="ECO:0008006" key="3">
    <source>
        <dbReference type="Google" id="ProtNLM"/>
    </source>
</evidence>